<dbReference type="Pfam" id="PF00171">
    <property type="entry name" value="Aldedh"/>
    <property type="match status" value="1"/>
</dbReference>
<evidence type="ECO:0000259" key="3">
    <source>
        <dbReference type="Pfam" id="PF00171"/>
    </source>
</evidence>
<dbReference type="InterPro" id="IPR016161">
    <property type="entry name" value="Ald_DH/histidinol_DH"/>
</dbReference>
<sequence>MSKGARQLTGTPAEGVLVPATVIADVTKDMRLYSEESFGPVVALIRARDEEHAIELANDSEYGLSASVFTGDAARGLRVARRIQSGICHINGPTVHDEAQMPFGGVKASGYGCFGGKAGLDEFTDLRWLTMETLPGRYPIWSSPRGRVSQAWPVLVCPEG</sequence>
<dbReference type="InterPro" id="IPR016163">
    <property type="entry name" value="Ald_DH_C"/>
</dbReference>
<dbReference type="EMBL" id="CYHE01000009">
    <property type="protein sequence ID" value="CUA98392.1"/>
    <property type="molecule type" value="Genomic_DNA"/>
</dbReference>
<evidence type="ECO:0000313" key="4">
    <source>
        <dbReference type="EMBL" id="CUA98392.1"/>
    </source>
</evidence>
<dbReference type="Gene3D" id="3.40.309.10">
    <property type="entry name" value="Aldehyde Dehydrogenase, Chain A, domain 2"/>
    <property type="match status" value="1"/>
</dbReference>
<evidence type="ECO:0000256" key="2">
    <source>
        <dbReference type="ARBA" id="ARBA00023027"/>
    </source>
</evidence>
<organism evidence="4 5">
    <name type="scientific">Pannonibacter indicus</name>
    <dbReference type="NCBI Taxonomy" id="466044"/>
    <lineage>
        <taxon>Bacteria</taxon>
        <taxon>Pseudomonadati</taxon>
        <taxon>Pseudomonadota</taxon>
        <taxon>Alphaproteobacteria</taxon>
        <taxon>Hyphomicrobiales</taxon>
        <taxon>Stappiaceae</taxon>
        <taxon>Pannonibacter</taxon>
    </lineage>
</organism>
<dbReference type="SUPFAM" id="SSF53720">
    <property type="entry name" value="ALDH-like"/>
    <property type="match status" value="1"/>
</dbReference>
<keyword evidence="5" id="KW-1185">Reference proteome</keyword>
<dbReference type="InterPro" id="IPR015590">
    <property type="entry name" value="Aldehyde_DH_dom"/>
</dbReference>
<accession>A0A0K6I510</accession>
<evidence type="ECO:0000313" key="5">
    <source>
        <dbReference type="Proteomes" id="UP000183900"/>
    </source>
</evidence>
<protein>
    <submittedName>
        <fullName evidence="4">Aldehyde dehydrogenase family</fullName>
    </submittedName>
</protein>
<feature type="domain" description="Aldehyde dehydrogenase" evidence="3">
    <location>
        <begin position="2"/>
        <end position="128"/>
    </location>
</feature>
<dbReference type="GO" id="GO:0016620">
    <property type="term" value="F:oxidoreductase activity, acting on the aldehyde or oxo group of donors, NAD or NADP as acceptor"/>
    <property type="evidence" value="ECO:0007669"/>
    <property type="project" value="InterPro"/>
</dbReference>
<dbReference type="PANTHER" id="PTHR42986">
    <property type="entry name" value="BENZALDEHYDE DEHYDROGENASE YFMT"/>
    <property type="match status" value="1"/>
</dbReference>
<dbReference type="AlphaFoldDB" id="A0A0K6I510"/>
<reference evidence="5" key="1">
    <citation type="submission" date="2015-08" db="EMBL/GenBank/DDBJ databases">
        <authorList>
            <person name="Varghese N."/>
        </authorList>
    </citation>
    <scope>NUCLEOTIDE SEQUENCE [LARGE SCALE GENOMIC DNA]</scope>
    <source>
        <strain evidence="5">DSM 23407</strain>
    </source>
</reference>
<keyword evidence="2" id="KW-0520">NAD</keyword>
<dbReference type="Proteomes" id="UP000183900">
    <property type="component" value="Unassembled WGS sequence"/>
</dbReference>
<evidence type="ECO:0000256" key="1">
    <source>
        <dbReference type="ARBA" id="ARBA00009986"/>
    </source>
</evidence>
<gene>
    <name evidence="4" type="ORF">Ga0061067_109128</name>
</gene>
<comment type="similarity">
    <text evidence="1">Belongs to the aldehyde dehydrogenase family.</text>
</comment>
<dbReference type="PANTHER" id="PTHR42986:SF1">
    <property type="entry name" value="BENZALDEHYDE DEHYDROGENASE YFMT"/>
    <property type="match status" value="1"/>
</dbReference>
<proteinExistence type="inferred from homology"/>
<name>A0A0K6I510_9HYPH</name>